<feature type="signal peptide" evidence="1">
    <location>
        <begin position="1"/>
        <end position="20"/>
    </location>
</feature>
<gene>
    <name evidence="2" type="ORF">J7S20_03710</name>
</gene>
<feature type="chain" id="PRO_5035764902" evidence="1">
    <location>
        <begin position="21"/>
        <end position="99"/>
    </location>
</feature>
<dbReference type="PANTHER" id="PTHR39600:SF1">
    <property type="entry name" value="PEPTIDASE INHIBITOR I78 FAMILY PROTEIN"/>
    <property type="match status" value="1"/>
</dbReference>
<keyword evidence="1" id="KW-0732">Signal</keyword>
<comment type="caution">
    <text evidence="2">The sequence shown here is derived from an EMBL/GenBank/DDBJ whole genome shotgun (WGS) entry which is preliminary data.</text>
</comment>
<name>A0A8T4IH39_9SPHN</name>
<dbReference type="Gene3D" id="3.30.10.10">
    <property type="entry name" value="Trypsin Inhibitor V, subunit A"/>
    <property type="match status" value="1"/>
</dbReference>
<dbReference type="AlphaFoldDB" id="A0A8T4IH39"/>
<evidence type="ECO:0000256" key="1">
    <source>
        <dbReference type="SAM" id="SignalP"/>
    </source>
</evidence>
<proteinExistence type="predicted"/>
<evidence type="ECO:0000313" key="2">
    <source>
        <dbReference type="EMBL" id="MBR0551609.1"/>
    </source>
</evidence>
<dbReference type="Pfam" id="PF11720">
    <property type="entry name" value="Inhibitor_I78"/>
    <property type="match status" value="1"/>
</dbReference>
<reference evidence="2" key="1">
    <citation type="submission" date="2021-04" db="EMBL/GenBank/DDBJ databases">
        <title>Ouciella asimina sp. nov., isolated from the surface seawater in the hydrothermal field of Okinawa Trough.</title>
        <authorList>
            <person name="Shuang W."/>
        </authorList>
    </citation>
    <scope>NUCLEOTIDE SEQUENCE</scope>
    <source>
        <strain evidence="2">LXI357</strain>
    </source>
</reference>
<keyword evidence="3" id="KW-1185">Reference proteome</keyword>
<dbReference type="InterPro" id="IPR021719">
    <property type="entry name" value="Prot_inh_I78"/>
</dbReference>
<dbReference type="EMBL" id="JAGRQC010000001">
    <property type="protein sequence ID" value="MBR0551609.1"/>
    <property type="molecule type" value="Genomic_DNA"/>
</dbReference>
<dbReference type="PANTHER" id="PTHR39600">
    <property type="entry name" value="PEPTIDASE INHIBITOR I78 FAMILY PROTEIN"/>
    <property type="match status" value="1"/>
</dbReference>
<dbReference type="PROSITE" id="PS51257">
    <property type="entry name" value="PROKAR_LIPOPROTEIN"/>
    <property type="match status" value="1"/>
</dbReference>
<sequence length="99" mass="10444">MRHAAILIPIGLLVTACAQTAPPEAQPPRVGAGSCDASGLDDLVGQTGTSDLAADAMERSGATRMRWIQPGMAVTMDYRTDRLNINLDDRNVVTGFKCG</sequence>
<accession>A0A8T4IH39</accession>
<protein>
    <submittedName>
        <fullName evidence="2">Peptidase inhibitor I78</fullName>
    </submittedName>
</protein>
<evidence type="ECO:0000313" key="3">
    <source>
        <dbReference type="Proteomes" id="UP000676996"/>
    </source>
</evidence>
<dbReference type="Proteomes" id="UP000676996">
    <property type="component" value="Unassembled WGS sequence"/>
</dbReference>
<dbReference type="RefSeq" id="WP_284052879.1">
    <property type="nucleotide sequence ID" value="NZ_JAGRQC010000001.1"/>
</dbReference>
<organism evidence="2 3">
    <name type="scientific">Stakelama marina</name>
    <dbReference type="NCBI Taxonomy" id="2826939"/>
    <lineage>
        <taxon>Bacteria</taxon>
        <taxon>Pseudomonadati</taxon>
        <taxon>Pseudomonadota</taxon>
        <taxon>Alphaproteobacteria</taxon>
        <taxon>Sphingomonadales</taxon>
        <taxon>Sphingomonadaceae</taxon>
        <taxon>Stakelama</taxon>
    </lineage>
</organism>